<protein>
    <submittedName>
        <fullName evidence="2">Uncharacterized protein</fullName>
    </submittedName>
</protein>
<organism evidence="2">
    <name type="scientific">Cyprideis torosa</name>
    <dbReference type="NCBI Taxonomy" id="163714"/>
    <lineage>
        <taxon>Eukaryota</taxon>
        <taxon>Metazoa</taxon>
        <taxon>Ecdysozoa</taxon>
        <taxon>Arthropoda</taxon>
        <taxon>Crustacea</taxon>
        <taxon>Oligostraca</taxon>
        <taxon>Ostracoda</taxon>
        <taxon>Podocopa</taxon>
        <taxon>Podocopida</taxon>
        <taxon>Cytherocopina</taxon>
        <taxon>Cytheroidea</taxon>
        <taxon>Cytherideidae</taxon>
        <taxon>Cyprideis</taxon>
    </lineage>
</organism>
<proteinExistence type="predicted"/>
<gene>
    <name evidence="2" type="ORF">CTOB1V02_LOCUS3176</name>
</gene>
<dbReference type="AlphaFoldDB" id="A0A7R8W6G1"/>
<reference evidence="2" key="1">
    <citation type="submission" date="2020-11" db="EMBL/GenBank/DDBJ databases">
        <authorList>
            <person name="Tran Van P."/>
        </authorList>
    </citation>
    <scope>NUCLEOTIDE SEQUENCE</scope>
</reference>
<accession>A0A7R8W6G1</accession>
<name>A0A7R8W6G1_9CRUS</name>
<feature type="compositionally biased region" description="Basic and acidic residues" evidence="1">
    <location>
        <begin position="1"/>
        <end position="25"/>
    </location>
</feature>
<evidence type="ECO:0000256" key="1">
    <source>
        <dbReference type="SAM" id="MobiDB-lite"/>
    </source>
</evidence>
<evidence type="ECO:0000313" key="2">
    <source>
        <dbReference type="EMBL" id="CAD7225231.1"/>
    </source>
</evidence>
<dbReference type="EMBL" id="OB660529">
    <property type="protein sequence ID" value="CAD7225231.1"/>
    <property type="molecule type" value="Genomic_DNA"/>
</dbReference>
<feature type="region of interest" description="Disordered" evidence="1">
    <location>
        <begin position="1"/>
        <end position="28"/>
    </location>
</feature>
<sequence length="105" mass="11808">MDSSHMHPADADRMDHGEHTTESGMDHGGMMMHMMQMTFYAGTDNPSLAFPTVQHEDFASLEVATLQLLYSGIKKLSLLDTCTRPMSTEWTMVNTRRNPEWTTAG</sequence>